<dbReference type="InterPro" id="IPR020084">
    <property type="entry name" value="NUDIX_hydrolase_CS"/>
</dbReference>
<gene>
    <name evidence="4" type="ORF">AKJ29_14970</name>
    <name evidence="5" type="ORF">K3X48_00805</name>
</gene>
<dbReference type="Proteomes" id="UP000050471">
    <property type="component" value="Unassembled WGS sequence"/>
</dbReference>
<dbReference type="EMBL" id="LKBA01000004">
    <property type="protein sequence ID" value="KPN63971.1"/>
    <property type="molecule type" value="Genomic_DNA"/>
</dbReference>
<dbReference type="OrthoDB" id="9761969at2"/>
<dbReference type="InterPro" id="IPR015797">
    <property type="entry name" value="NUDIX_hydrolase-like_dom_sf"/>
</dbReference>
<dbReference type="PROSITE" id="PS51462">
    <property type="entry name" value="NUDIX"/>
    <property type="match status" value="1"/>
</dbReference>
<evidence type="ECO:0000259" key="3">
    <source>
        <dbReference type="PROSITE" id="PS51462"/>
    </source>
</evidence>
<dbReference type="Proteomes" id="UP001057991">
    <property type="component" value="Chromosome"/>
</dbReference>
<organism evidence="4 6">
    <name type="scientific">Aliiroseovarius crassostreae</name>
    <dbReference type="NCBI Taxonomy" id="154981"/>
    <lineage>
        <taxon>Bacteria</taxon>
        <taxon>Pseudomonadati</taxon>
        <taxon>Pseudomonadota</taxon>
        <taxon>Alphaproteobacteria</taxon>
        <taxon>Rhodobacterales</taxon>
        <taxon>Paracoccaceae</taxon>
        <taxon>Aliiroseovarius</taxon>
    </lineage>
</organism>
<dbReference type="PANTHER" id="PTHR21340:SF0">
    <property type="entry name" value="BIS(5'-NUCLEOSYL)-TETRAPHOSPHATASE [ASYMMETRICAL]"/>
    <property type="match status" value="1"/>
</dbReference>
<dbReference type="PROSITE" id="PS00893">
    <property type="entry name" value="NUDIX_BOX"/>
    <property type="match status" value="1"/>
</dbReference>
<accession>A0A0N8IBT1</accession>
<dbReference type="PANTHER" id="PTHR21340">
    <property type="entry name" value="DIADENOSINE 5,5-P1,P4-TETRAPHOSPHATE PYROPHOSPHOHYDROLASE MUTT"/>
    <property type="match status" value="1"/>
</dbReference>
<reference evidence="5" key="2">
    <citation type="submission" date="2021-08" db="EMBL/GenBank/DDBJ databases">
        <authorList>
            <person name="Nwanade C."/>
            <person name="Wang M."/>
            <person name="Masoudi A."/>
            <person name="Yu Z."/>
            <person name="Liu J."/>
        </authorList>
    </citation>
    <scope>NUCLEOTIDE SEQUENCE</scope>
    <source>
        <strain evidence="5">S056</strain>
    </source>
</reference>
<feature type="domain" description="Nudix hydrolase" evidence="3">
    <location>
        <begin position="10"/>
        <end position="141"/>
    </location>
</feature>
<keyword evidence="2" id="KW-0378">Hydrolase</keyword>
<dbReference type="AlphaFoldDB" id="A0A0N8IBT1"/>
<dbReference type="SUPFAM" id="SSF55811">
    <property type="entry name" value="Nudix"/>
    <property type="match status" value="1"/>
</dbReference>
<dbReference type="GO" id="GO:0006754">
    <property type="term" value="P:ATP biosynthetic process"/>
    <property type="evidence" value="ECO:0007669"/>
    <property type="project" value="TreeGrafter"/>
</dbReference>
<evidence type="ECO:0000256" key="1">
    <source>
        <dbReference type="ARBA" id="ARBA00001946"/>
    </source>
</evidence>
<dbReference type="Pfam" id="PF00293">
    <property type="entry name" value="NUDIX"/>
    <property type="match status" value="1"/>
</dbReference>
<reference evidence="4 6" key="1">
    <citation type="submission" date="2015-09" db="EMBL/GenBank/DDBJ databases">
        <title>Draft genome sequence of Aliiroseovarius crassostreae CV919-312TSm, the causative agent of Roseovarius Oyster Disease (formerly Juvenile Oyster Disease).</title>
        <authorList>
            <person name="Kessner L."/>
            <person name="Spinard E."/>
            <person name="Nelson D."/>
        </authorList>
    </citation>
    <scope>NUCLEOTIDE SEQUENCE [LARGE SCALE GENOMIC DNA]</scope>
    <source>
        <strain evidence="4 6">CV919-312</strain>
    </source>
</reference>
<dbReference type="InterPro" id="IPR000086">
    <property type="entry name" value="NUDIX_hydrolase_dom"/>
</dbReference>
<proteinExistence type="predicted"/>
<name>A0A0N8IBT1_9RHOB</name>
<dbReference type="STRING" id="154981.AKJ29_14970"/>
<dbReference type="RefSeq" id="WP_055187765.1">
    <property type="nucleotide sequence ID" value="NZ_FPBS01000004.1"/>
</dbReference>
<dbReference type="GO" id="GO:0006167">
    <property type="term" value="P:AMP biosynthetic process"/>
    <property type="evidence" value="ECO:0007669"/>
    <property type="project" value="TreeGrafter"/>
</dbReference>
<evidence type="ECO:0000313" key="4">
    <source>
        <dbReference type="EMBL" id="KPN63971.1"/>
    </source>
</evidence>
<protein>
    <submittedName>
        <fullName evidence="5">NUDIX domain-containing protein</fullName>
    </submittedName>
</protein>
<comment type="cofactor">
    <cofactor evidence="1">
        <name>Mg(2+)</name>
        <dbReference type="ChEBI" id="CHEBI:18420"/>
    </cofactor>
</comment>
<evidence type="ECO:0000313" key="5">
    <source>
        <dbReference type="EMBL" id="UWP95584.1"/>
    </source>
</evidence>
<dbReference type="CDD" id="cd04664">
    <property type="entry name" value="NUDIX_DHNTPase_like"/>
    <property type="match status" value="1"/>
</dbReference>
<keyword evidence="6" id="KW-1185">Reference proteome</keyword>
<evidence type="ECO:0000313" key="6">
    <source>
        <dbReference type="Proteomes" id="UP000050471"/>
    </source>
</evidence>
<dbReference type="GO" id="GO:0004081">
    <property type="term" value="F:bis(5'-nucleosyl)-tetraphosphatase (asymmetrical) activity"/>
    <property type="evidence" value="ECO:0007669"/>
    <property type="project" value="TreeGrafter"/>
</dbReference>
<dbReference type="InterPro" id="IPR051325">
    <property type="entry name" value="Nudix_hydrolase_domain"/>
</dbReference>
<evidence type="ECO:0000256" key="2">
    <source>
        <dbReference type="ARBA" id="ARBA00022801"/>
    </source>
</evidence>
<sequence>MSSLQKARSLRPWLVSVVVIRPGEMHSEILLLKRVAKPAGVWCQVAGKIESGETAWAAALRELKEETGLSPLAFYNADICEQFYEPWTDQIVIAPVFVAIVPKGAEVRLNNEHSDYAWLSSEQAVSRVSFPGQKRMLREVDLTFLQSNPDPLLQIPLS</sequence>
<dbReference type="EMBL" id="CP080776">
    <property type="protein sequence ID" value="UWP95584.1"/>
    <property type="molecule type" value="Genomic_DNA"/>
</dbReference>
<dbReference type="Gene3D" id="3.90.79.10">
    <property type="entry name" value="Nucleoside Triphosphate Pyrophosphohydrolase"/>
    <property type="match status" value="1"/>
</dbReference>